<evidence type="ECO:0000313" key="2">
    <source>
        <dbReference type="Proteomes" id="UP001164250"/>
    </source>
</evidence>
<protein>
    <submittedName>
        <fullName evidence="1">Uncharacterized protein</fullName>
    </submittedName>
</protein>
<comment type="caution">
    <text evidence="1">The sequence shown here is derived from an EMBL/GenBank/DDBJ whole genome shotgun (WGS) entry which is preliminary data.</text>
</comment>
<dbReference type="Proteomes" id="UP001164250">
    <property type="component" value="Chromosome 8"/>
</dbReference>
<accession>A0ACC1AT89</accession>
<name>A0ACC1AT89_9ROSI</name>
<sequence length="193" mass="22028">MNVLKRHVCREKGSFKGMCCVCGQRLEKDLGVPWGYIHKGLRLGNNDVVRLQTEDEEYLKIQTHPLQVHSLNAKLQTLILVCYNRTNKCFVGGSLFMLDSIHMMTKLRPFVQTFLKEASNMFEMYICTMGDRPYALQMAQLLDPSRVYFGTRVISRDDGTQRHEKGLDVVLGHENAVVILDDTENVNAFISAV</sequence>
<keyword evidence="2" id="KW-1185">Reference proteome</keyword>
<reference evidence="2" key="1">
    <citation type="journal article" date="2023" name="G3 (Bethesda)">
        <title>Genome assembly and association tests identify interacting loci associated with vigor, precocity, and sex in interspecific pistachio rootstocks.</title>
        <authorList>
            <person name="Palmer W."/>
            <person name="Jacygrad E."/>
            <person name="Sagayaradj S."/>
            <person name="Cavanaugh K."/>
            <person name="Han R."/>
            <person name="Bertier L."/>
            <person name="Beede B."/>
            <person name="Kafkas S."/>
            <person name="Golino D."/>
            <person name="Preece J."/>
            <person name="Michelmore R."/>
        </authorList>
    </citation>
    <scope>NUCLEOTIDE SEQUENCE [LARGE SCALE GENOMIC DNA]</scope>
</reference>
<organism evidence="1 2">
    <name type="scientific">Pistacia atlantica</name>
    <dbReference type="NCBI Taxonomy" id="434234"/>
    <lineage>
        <taxon>Eukaryota</taxon>
        <taxon>Viridiplantae</taxon>
        <taxon>Streptophyta</taxon>
        <taxon>Embryophyta</taxon>
        <taxon>Tracheophyta</taxon>
        <taxon>Spermatophyta</taxon>
        <taxon>Magnoliopsida</taxon>
        <taxon>eudicotyledons</taxon>
        <taxon>Gunneridae</taxon>
        <taxon>Pentapetalae</taxon>
        <taxon>rosids</taxon>
        <taxon>malvids</taxon>
        <taxon>Sapindales</taxon>
        <taxon>Anacardiaceae</taxon>
        <taxon>Pistacia</taxon>
    </lineage>
</organism>
<gene>
    <name evidence="1" type="ORF">Patl1_14497</name>
</gene>
<evidence type="ECO:0000313" key="1">
    <source>
        <dbReference type="EMBL" id="KAJ0089878.1"/>
    </source>
</evidence>
<dbReference type="EMBL" id="CM047904">
    <property type="protein sequence ID" value="KAJ0089878.1"/>
    <property type="molecule type" value="Genomic_DNA"/>
</dbReference>
<proteinExistence type="predicted"/>